<dbReference type="PATRIC" id="fig|61435.5.peg.1343"/>
<dbReference type="CDD" id="cd00402">
    <property type="entry name" value="Riboflavin_synthase_like"/>
    <property type="match status" value="1"/>
</dbReference>
<dbReference type="OrthoDB" id="9788537at2"/>
<evidence type="ECO:0000256" key="1">
    <source>
        <dbReference type="ARBA" id="ARBA00000968"/>
    </source>
</evidence>
<evidence type="ECO:0000313" key="13">
    <source>
        <dbReference type="EMBL" id="KSV17137.1"/>
    </source>
</evidence>
<dbReference type="InterPro" id="IPR017938">
    <property type="entry name" value="Riboflavin_synthase-like_b-brl"/>
</dbReference>
<proteinExistence type="predicted"/>
<evidence type="ECO:0000256" key="7">
    <source>
        <dbReference type="ARBA" id="ARBA00022619"/>
    </source>
</evidence>
<dbReference type="InterPro" id="IPR026017">
    <property type="entry name" value="Lumazine-bd_dom"/>
</dbReference>
<dbReference type="NCBIfam" id="TIGR00187">
    <property type="entry name" value="ribE"/>
    <property type="match status" value="1"/>
</dbReference>
<comment type="function">
    <text evidence="2">Catalyzes the dismutation of two molecules of 6,7-dimethyl-8-ribityllumazine, resulting in the formation of riboflavin and 5-amino-6-(D-ribitylamino)uracil.</text>
</comment>
<evidence type="ECO:0000256" key="3">
    <source>
        <dbReference type="ARBA" id="ARBA00004887"/>
    </source>
</evidence>
<gene>
    <name evidence="13" type="ORF">DA01_06825</name>
</gene>
<evidence type="ECO:0000256" key="10">
    <source>
        <dbReference type="NCBIfam" id="TIGR00187"/>
    </source>
</evidence>
<dbReference type="PROSITE" id="PS51177">
    <property type="entry name" value="LUMAZINE_BIND"/>
    <property type="match status" value="2"/>
</dbReference>
<dbReference type="SUPFAM" id="SSF63380">
    <property type="entry name" value="Riboflavin synthase domain-like"/>
    <property type="match status" value="2"/>
</dbReference>
<evidence type="ECO:0000256" key="5">
    <source>
        <dbReference type="ARBA" id="ARBA00012827"/>
    </source>
</evidence>
<dbReference type="GO" id="GO:0004746">
    <property type="term" value="F:riboflavin synthase activity"/>
    <property type="evidence" value="ECO:0007669"/>
    <property type="project" value="UniProtKB-UniRule"/>
</dbReference>
<dbReference type="EC" id="2.5.1.9" evidence="5 10"/>
<feature type="domain" description="Lumazine-binding" evidence="12">
    <location>
        <begin position="93"/>
        <end position="189"/>
    </location>
</feature>
<comment type="caution">
    <text evidence="13">The sequence shown here is derived from an EMBL/GenBank/DDBJ whole genome shotgun (WGS) entry which is preliminary data.</text>
</comment>
<evidence type="ECO:0000256" key="9">
    <source>
        <dbReference type="ARBA" id="ARBA00022737"/>
    </source>
</evidence>
<dbReference type="NCBIfam" id="NF006767">
    <property type="entry name" value="PRK09289.1"/>
    <property type="match status" value="1"/>
</dbReference>
<evidence type="ECO:0000256" key="2">
    <source>
        <dbReference type="ARBA" id="ARBA00002803"/>
    </source>
</evidence>
<keyword evidence="8" id="KW-0808">Transferase</keyword>
<dbReference type="PANTHER" id="PTHR21098:SF12">
    <property type="entry name" value="RIBOFLAVIN SYNTHASE"/>
    <property type="match status" value="1"/>
</dbReference>
<evidence type="ECO:0000256" key="11">
    <source>
        <dbReference type="PROSITE-ProRule" id="PRU00524"/>
    </source>
</evidence>
<dbReference type="FunFam" id="2.40.30.20:FF:000004">
    <property type="entry name" value="Riboflavin synthase, alpha subunit"/>
    <property type="match status" value="1"/>
</dbReference>
<dbReference type="Proteomes" id="UP000053577">
    <property type="component" value="Unassembled WGS sequence"/>
</dbReference>
<comment type="subunit">
    <text evidence="4">Homotrimer.</text>
</comment>
<feature type="repeat" description="Lumazine-binding" evidence="11">
    <location>
        <begin position="93"/>
        <end position="189"/>
    </location>
</feature>
<dbReference type="GO" id="GO:0009231">
    <property type="term" value="P:riboflavin biosynthetic process"/>
    <property type="evidence" value="ECO:0007669"/>
    <property type="project" value="UniProtKB-KW"/>
</dbReference>
<dbReference type="RefSeq" id="WP_058292606.1">
    <property type="nucleotide sequence ID" value="NZ_JGYD01000025.1"/>
</dbReference>
<dbReference type="FunFam" id="2.40.30.20:FF:000003">
    <property type="entry name" value="Riboflavin synthase, alpha subunit"/>
    <property type="match status" value="1"/>
</dbReference>
<dbReference type="PANTHER" id="PTHR21098">
    <property type="entry name" value="RIBOFLAVIN SYNTHASE ALPHA CHAIN"/>
    <property type="match status" value="1"/>
</dbReference>
<dbReference type="InterPro" id="IPR023366">
    <property type="entry name" value="ATP_synth_asu-like_sf"/>
</dbReference>
<comment type="catalytic activity">
    <reaction evidence="1">
        <text>2 6,7-dimethyl-8-(1-D-ribityl)lumazine + H(+) = 5-amino-6-(D-ribitylamino)uracil + riboflavin</text>
        <dbReference type="Rhea" id="RHEA:20772"/>
        <dbReference type="ChEBI" id="CHEBI:15378"/>
        <dbReference type="ChEBI" id="CHEBI:15934"/>
        <dbReference type="ChEBI" id="CHEBI:57986"/>
        <dbReference type="ChEBI" id="CHEBI:58201"/>
        <dbReference type="EC" id="2.5.1.9"/>
    </reaction>
</comment>
<protein>
    <recommendedName>
        <fullName evidence="6 10">Riboflavin synthase</fullName>
        <ecNumber evidence="5 10">2.5.1.9</ecNumber>
    </recommendedName>
</protein>
<evidence type="ECO:0000256" key="8">
    <source>
        <dbReference type="ARBA" id="ARBA00022679"/>
    </source>
</evidence>
<dbReference type="Pfam" id="PF00677">
    <property type="entry name" value="Lum_binding"/>
    <property type="match status" value="2"/>
</dbReference>
<dbReference type="AlphaFoldDB" id="A0A0V8M0R9"/>
<comment type="pathway">
    <text evidence="3">Cofactor biosynthesis; riboflavin biosynthesis; riboflavin from 2-hydroxy-3-oxobutyl phosphate and 5-amino-6-(D-ribitylamino)uracil: step 2/2.</text>
</comment>
<name>A0A0V8M0R9_9CHLR</name>
<dbReference type="Gene3D" id="2.40.30.20">
    <property type="match status" value="2"/>
</dbReference>
<reference evidence="13 14" key="1">
    <citation type="journal article" date="2015" name="Sci. Rep.">
        <title>A comparative genomics and reductive dehalogenase gene transcription study of two chloroethene-respiring bacteria, Dehalococcoides mccartyi strains MB and 11a.</title>
        <authorList>
            <person name="Low A."/>
            <person name="Shen Z."/>
            <person name="Cheng D."/>
            <person name="Rogers M.J."/>
            <person name="Lee P.K."/>
            <person name="He J."/>
        </authorList>
    </citation>
    <scope>NUCLEOTIDE SEQUENCE [LARGE SCALE GENOMIC DNA]</scope>
    <source>
        <strain evidence="13 14">MB</strain>
    </source>
</reference>
<keyword evidence="9" id="KW-0677">Repeat</keyword>
<evidence type="ECO:0000259" key="12">
    <source>
        <dbReference type="PROSITE" id="PS51177"/>
    </source>
</evidence>
<sequence length="205" mass="22100">MFTGIVEELGFLKARNPADLHIGAKLVLESLKVGDSIAVNGVCLTVTSFDSSSFHADIMPETLRLSNLGKLSSNSPLNLERALTLNSRMGGHLVQGHVDGTARLISSVPDGNARLLTFETDQDLTRYMVHKGFVAVNGVSLTITDLQAKRFSISLVNLSGKSTNLGLLKPGDTVNIETDIIGKYVEKLCRTERGISPEFLAKNGF</sequence>
<evidence type="ECO:0000256" key="6">
    <source>
        <dbReference type="ARBA" id="ARBA00013950"/>
    </source>
</evidence>
<evidence type="ECO:0000313" key="14">
    <source>
        <dbReference type="Proteomes" id="UP000053577"/>
    </source>
</evidence>
<accession>A0A0V8M0R9</accession>
<dbReference type="EMBL" id="JGYD01000025">
    <property type="protein sequence ID" value="KSV17137.1"/>
    <property type="molecule type" value="Genomic_DNA"/>
</dbReference>
<keyword evidence="7" id="KW-0686">Riboflavin biosynthesis</keyword>
<dbReference type="InterPro" id="IPR001783">
    <property type="entry name" value="Lumazine-bd"/>
</dbReference>
<evidence type="ECO:0000256" key="4">
    <source>
        <dbReference type="ARBA" id="ARBA00011233"/>
    </source>
</evidence>
<feature type="domain" description="Lumazine-binding" evidence="12">
    <location>
        <begin position="1"/>
        <end position="92"/>
    </location>
</feature>
<dbReference type="PIRSF" id="PIRSF000498">
    <property type="entry name" value="Riboflavin_syn_A"/>
    <property type="match status" value="1"/>
</dbReference>
<organism evidence="13 14">
    <name type="scientific">Dehalococcoides mccartyi</name>
    <dbReference type="NCBI Taxonomy" id="61435"/>
    <lineage>
        <taxon>Bacteria</taxon>
        <taxon>Bacillati</taxon>
        <taxon>Chloroflexota</taxon>
        <taxon>Dehalococcoidia</taxon>
        <taxon>Dehalococcoidales</taxon>
        <taxon>Dehalococcoidaceae</taxon>
        <taxon>Dehalococcoides</taxon>
    </lineage>
</organism>
<feature type="repeat" description="Lumazine-binding" evidence="11">
    <location>
        <begin position="1"/>
        <end position="92"/>
    </location>
</feature>